<reference evidence="1 2" key="1">
    <citation type="journal article" date="2010" name="Nat. Commun.">
        <title>The complete sequence of the smallest known nuclear genome from the microsporidian Encephalitozoon intestinalis.</title>
        <authorList>
            <person name="Corradi N."/>
            <person name="Pombert J.-F."/>
            <person name="Farinelli L."/>
            <person name="Didier E.S."/>
            <person name="Keeling P.J."/>
        </authorList>
    </citation>
    <scope>NUCLEOTIDE SEQUENCE [LARGE SCALE GENOMIC DNA]</scope>
    <source>
        <strain evidence="1 2">ATCC 50506</strain>
    </source>
</reference>
<reference evidence="1 2" key="2">
    <citation type="journal article" date="2012" name="Proc. Natl. Acad. Sci. U.S.A.">
        <title>Gain and loss of multiple functionally related, horizontally transferred genes in the reduced genomes of two microsporidian parasites.</title>
        <authorList>
            <person name="Pombert J.-F."/>
            <person name="Selman M."/>
            <person name="Burki F."/>
            <person name="Bardell F.T."/>
            <person name="Farinelli L."/>
            <person name="Solter L.F."/>
            <person name="Whitman D.W."/>
            <person name="Weiss L.M."/>
            <person name="Corradi N."/>
            <person name="Keeling P.J."/>
        </authorList>
    </citation>
    <scope>NUCLEOTIDE SEQUENCE [LARGE SCALE GENOMIC DNA]</scope>
    <source>
        <strain evidence="1 2">ATCC 50506</strain>
    </source>
</reference>
<dbReference type="VEuPathDB" id="MicrosporidiaDB:Eint_100740"/>
<dbReference type="EMBL" id="CP001951">
    <property type="protein sequence ID" value="ADM12400.1"/>
    <property type="molecule type" value="Genomic_DNA"/>
</dbReference>
<protein>
    <submittedName>
        <fullName evidence="1">Uncharacterized protein</fullName>
    </submittedName>
</protein>
<proteinExistence type="predicted"/>
<name>E0S9L5_ENCIT</name>
<accession>E0S9L5</accession>
<gene>
    <name evidence="1" type="ORF">Eint_100740</name>
</gene>
<keyword evidence="2" id="KW-1185">Reference proteome</keyword>
<dbReference type="Proteomes" id="UP000002313">
    <property type="component" value="Chromosome X"/>
</dbReference>
<dbReference type="OrthoDB" id="2194450at2759"/>
<dbReference type="RefSeq" id="XP_003073760.1">
    <property type="nucleotide sequence ID" value="XM_003073714.1"/>
</dbReference>
<evidence type="ECO:0000313" key="2">
    <source>
        <dbReference type="Proteomes" id="UP000002313"/>
    </source>
</evidence>
<dbReference type="HOGENOM" id="CLU_1251022_0_0_1"/>
<dbReference type="KEGG" id="ein:Eint_100740"/>
<dbReference type="GeneID" id="9699465"/>
<evidence type="ECO:0000313" key="1">
    <source>
        <dbReference type="EMBL" id="ADM12400.1"/>
    </source>
</evidence>
<sequence length="256" mass="30206">MDFESKDRRYGDLPGRQTKIFMKNEISDGDSAAIENTSRQIPHSEFEAFLKDYFAEADEKKFNQTVLRTPLDEEWLEEIVGKETECAREAMIKGLMGCLIDEGDILNGFSEVLEEEGSAEMEVEDCIEVEKTLRSFSLENIRDLVRLYKEQVSINNKRKDLLRKKLKERLAYYGYWMVLRAIDSEIEDLVSREKGRKKGIEEERAREVLEKRSEFMELFKDFSVLEEDYRNYEDLFDPKENVDASRHGVFPYDYFS</sequence>
<dbReference type="AlphaFoldDB" id="E0S9L5"/>
<organism evidence="1 2">
    <name type="scientific">Encephalitozoon intestinalis (strain ATCC 50506)</name>
    <name type="common">Microsporidian parasite</name>
    <name type="synonym">Septata intestinalis</name>
    <dbReference type="NCBI Taxonomy" id="876142"/>
    <lineage>
        <taxon>Eukaryota</taxon>
        <taxon>Fungi</taxon>
        <taxon>Fungi incertae sedis</taxon>
        <taxon>Microsporidia</taxon>
        <taxon>Unikaryonidae</taxon>
        <taxon>Encephalitozoon</taxon>
    </lineage>
</organism>